<evidence type="ECO:0000313" key="2">
    <source>
        <dbReference type="EMBL" id="MBE1162720.1"/>
    </source>
</evidence>
<name>A0ABR9GF93_9GAMM</name>
<keyword evidence="3" id="KW-1185">Reference proteome</keyword>
<keyword evidence="1" id="KW-0732">Signal</keyword>
<feature type="signal peptide" evidence="1">
    <location>
        <begin position="1"/>
        <end position="27"/>
    </location>
</feature>
<dbReference type="RefSeq" id="WP_192557563.1">
    <property type="nucleotide sequence ID" value="NZ_JACZZA010000016.1"/>
</dbReference>
<proteinExistence type="predicted"/>
<reference evidence="2 3" key="1">
    <citation type="submission" date="2020-09" db="EMBL/GenBank/DDBJ databases">
        <title>Dyella sp. 7MK23 isolated from forest soil.</title>
        <authorList>
            <person name="Fu J."/>
        </authorList>
    </citation>
    <scope>NUCLEOTIDE SEQUENCE [LARGE SCALE GENOMIC DNA]</scope>
    <source>
        <strain evidence="2 3">7MK23</strain>
    </source>
</reference>
<evidence type="ECO:0000313" key="3">
    <source>
        <dbReference type="Proteomes" id="UP000651010"/>
    </source>
</evidence>
<evidence type="ECO:0000256" key="1">
    <source>
        <dbReference type="SAM" id="SignalP"/>
    </source>
</evidence>
<dbReference type="EMBL" id="JACZZA010000016">
    <property type="protein sequence ID" value="MBE1162720.1"/>
    <property type="molecule type" value="Genomic_DNA"/>
</dbReference>
<dbReference type="Proteomes" id="UP000651010">
    <property type="component" value="Unassembled WGS sequence"/>
</dbReference>
<feature type="chain" id="PRO_5045755729" description="DUF1579 domain-containing protein" evidence="1">
    <location>
        <begin position="28"/>
        <end position="186"/>
    </location>
</feature>
<accession>A0ABR9GF93</accession>
<organism evidence="2 3">
    <name type="scientific">Dyella acidiphila</name>
    <dbReference type="NCBI Taxonomy" id="2775866"/>
    <lineage>
        <taxon>Bacteria</taxon>
        <taxon>Pseudomonadati</taxon>
        <taxon>Pseudomonadota</taxon>
        <taxon>Gammaproteobacteria</taxon>
        <taxon>Lysobacterales</taxon>
        <taxon>Rhodanobacteraceae</taxon>
        <taxon>Dyella</taxon>
    </lineage>
</organism>
<gene>
    <name evidence="2" type="ORF">IGX34_20240</name>
</gene>
<evidence type="ECO:0008006" key="4">
    <source>
        <dbReference type="Google" id="ProtNLM"/>
    </source>
</evidence>
<comment type="caution">
    <text evidence="2">The sequence shown here is derived from an EMBL/GenBank/DDBJ whole genome shotgun (WGS) entry which is preliminary data.</text>
</comment>
<protein>
    <recommendedName>
        <fullName evidence="4">DUF1579 domain-containing protein</fullName>
    </recommendedName>
</protein>
<sequence length="186" mass="20678">MNSLQKILLLGALTMLGVGGLAPHAQAQNAADTAQRDGSHDFDFNIGTWRTHIRTLTDAKTWTELNGTVTVRKIWGGKASMEEIDARGPGQHLEGMTLFLYNPQSHQWSQTFASTSDGILETPAIGGFKDGHGELIDQESYQGRMVLVRNQWSEIQPNSHHFEISFSTDNGRTWQPNFVADLSRIQ</sequence>